<comment type="similarity">
    <text evidence="2 14 16">Belongs to the TonB-dependent receptor family.</text>
</comment>
<dbReference type="InterPro" id="IPR000531">
    <property type="entry name" value="Beta-barrel_TonB"/>
</dbReference>
<dbReference type="GO" id="GO:0015344">
    <property type="term" value="F:siderophore uptake transmembrane transporter activity"/>
    <property type="evidence" value="ECO:0007669"/>
    <property type="project" value="TreeGrafter"/>
</dbReference>
<keyword evidence="5" id="KW-0410">Iron transport</keyword>
<dbReference type="KEGG" id="bgm:CAL15_21480"/>
<feature type="domain" description="TonB-dependent receptor-like beta-barrel" evidence="19">
    <location>
        <begin position="230"/>
        <end position="638"/>
    </location>
</feature>
<keyword evidence="3 14" id="KW-0813">Transport</keyword>
<dbReference type="InterPro" id="IPR039426">
    <property type="entry name" value="TonB-dep_rcpt-like"/>
</dbReference>
<dbReference type="Pfam" id="PF07715">
    <property type="entry name" value="Plug"/>
    <property type="match status" value="1"/>
</dbReference>
<dbReference type="STRING" id="463040.CAL15_21480"/>
<accession>A0A1W6ZH96</accession>
<dbReference type="PROSITE" id="PS52016">
    <property type="entry name" value="TONB_DEPENDENT_REC_3"/>
    <property type="match status" value="1"/>
</dbReference>
<evidence type="ECO:0000256" key="14">
    <source>
        <dbReference type="PROSITE-ProRule" id="PRU01360"/>
    </source>
</evidence>
<comment type="subcellular location">
    <subcellularLocation>
        <location evidence="1 14">Cell outer membrane</location>
        <topology evidence="1 14">Multi-pass membrane protein</topology>
    </subcellularLocation>
</comment>
<keyword evidence="7 18" id="KW-0732">Signal</keyword>
<keyword evidence="9" id="KW-0406">Ion transport</keyword>
<dbReference type="Proteomes" id="UP000194161">
    <property type="component" value="Chromosome"/>
</dbReference>
<proteinExistence type="inferred from homology"/>
<evidence type="ECO:0000256" key="9">
    <source>
        <dbReference type="ARBA" id="ARBA00023065"/>
    </source>
</evidence>
<dbReference type="InterPro" id="IPR036942">
    <property type="entry name" value="Beta-barrel_TonB_sf"/>
</dbReference>
<keyword evidence="22" id="KW-1185">Reference proteome</keyword>
<sequence>MTSRFIRRYAGALACTAPLAALAQTAAPASSAAPQLDTITVTASRVPTDGRAQPVPVSVIDAADIAASSARTLQDLLSTQGSVHLINNTGSSDNAIVDLRGFGLTGASNTLILIDGIKQNDNDLSAPSLGTIPLGQIERIEIVRGSGAVQYGGGATGGVVNIITRQGFDRPVDARATFSIGNYGLRQTDASVQMNNGKVGVEAWGQKLDTDNYRDNNKERRAGGGGALTFRHDTGSIRLYARTTSQKLGLPGPRAVDPSTGLNQFEDDPRGATYEDDYVKSRTDAFGLQMRQQIGRGTLYAELSQRDKDLDGFSDDGFGETLRDQQLRETTGSLRYQLPFDGGHSVVAGVDGLYSRTNATTSPWYDVDQTSLSRQRQHAVFAEGTLRAAPGTTITLGGRRQYAASDLDVLSGSNTSSDTSRHLSAWQLGARQDLAAGFSAYGKIGRSFRLPNADELLSVDTPLRPQTSTDKELGVLWAQGASSARLAWFHYDLKNEIQYNPLADGAFGPGSGANVNLSPTRRQGIELEGRWAVTPRITLDGNVTWMQAEFRSGTYLGVDLRGNSVPLVPEWLANAGVTWRPTDALFLGVSAQYVGSSRMDNDQANQFSTKIDDYVLFNAKAGYRFTPNIEGTLAVTNLFDKEYATYGIRGADSSFQYLGPTARYNLYPGMGRSVVATLTVRY</sequence>
<dbReference type="InterPro" id="IPR010916">
    <property type="entry name" value="TonB_box_CS"/>
</dbReference>
<dbReference type="OrthoDB" id="183532at2"/>
<feature type="domain" description="TonB-dependent receptor plug" evidence="20">
    <location>
        <begin position="51"/>
        <end position="159"/>
    </location>
</feature>
<dbReference type="SUPFAM" id="SSF56935">
    <property type="entry name" value="Porins"/>
    <property type="match status" value="1"/>
</dbReference>
<evidence type="ECO:0000256" key="7">
    <source>
        <dbReference type="ARBA" id="ARBA00022729"/>
    </source>
</evidence>
<organism evidence="21 22">
    <name type="scientific">Bordetella genomosp. 13</name>
    <dbReference type="NCBI Taxonomy" id="463040"/>
    <lineage>
        <taxon>Bacteria</taxon>
        <taxon>Pseudomonadati</taxon>
        <taxon>Pseudomonadota</taxon>
        <taxon>Betaproteobacteria</taxon>
        <taxon>Burkholderiales</taxon>
        <taxon>Alcaligenaceae</taxon>
        <taxon>Bordetella</taxon>
    </lineage>
</organism>
<keyword evidence="6 14" id="KW-0812">Transmembrane</keyword>
<dbReference type="EMBL" id="CP021111">
    <property type="protein sequence ID" value="ARP96711.1"/>
    <property type="molecule type" value="Genomic_DNA"/>
</dbReference>
<evidence type="ECO:0000256" key="18">
    <source>
        <dbReference type="SAM" id="SignalP"/>
    </source>
</evidence>
<dbReference type="Gene3D" id="2.40.170.20">
    <property type="entry name" value="TonB-dependent receptor, beta-barrel domain"/>
    <property type="match status" value="1"/>
</dbReference>
<reference evidence="21 22" key="1">
    <citation type="submission" date="2017-05" db="EMBL/GenBank/DDBJ databases">
        <title>Complete and WGS of Bordetella genogroups.</title>
        <authorList>
            <person name="Spilker T."/>
            <person name="LiPuma J."/>
        </authorList>
    </citation>
    <scope>NUCLEOTIDE SEQUENCE [LARGE SCALE GENOMIC DNA]</scope>
    <source>
        <strain evidence="21 22">AU7206</strain>
    </source>
</reference>
<evidence type="ECO:0000256" key="13">
    <source>
        <dbReference type="ARBA" id="ARBA00023237"/>
    </source>
</evidence>
<gene>
    <name evidence="21" type="ORF">CAL15_21480</name>
</gene>
<keyword evidence="11 14" id="KW-0472">Membrane</keyword>
<evidence type="ECO:0000256" key="4">
    <source>
        <dbReference type="ARBA" id="ARBA00022452"/>
    </source>
</evidence>
<dbReference type="InterPro" id="IPR037066">
    <property type="entry name" value="Plug_dom_sf"/>
</dbReference>
<dbReference type="PROSITE" id="PS00430">
    <property type="entry name" value="TONB_DEPENDENT_REC_1"/>
    <property type="match status" value="1"/>
</dbReference>
<dbReference type="CDD" id="cd01347">
    <property type="entry name" value="ligand_gated_channel"/>
    <property type="match status" value="1"/>
</dbReference>
<evidence type="ECO:0000256" key="16">
    <source>
        <dbReference type="RuleBase" id="RU003357"/>
    </source>
</evidence>
<evidence type="ECO:0000256" key="1">
    <source>
        <dbReference type="ARBA" id="ARBA00004571"/>
    </source>
</evidence>
<evidence type="ECO:0000256" key="15">
    <source>
        <dbReference type="PROSITE-ProRule" id="PRU10143"/>
    </source>
</evidence>
<feature type="short sequence motif" description="TonB box" evidence="15">
    <location>
        <begin position="38"/>
        <end position="44"/>
    </location>
</feature>
<keyword evidence="8" id="KW-0408">Iron</keyword>
<feature type="region of interest" description="Disordered" evidence="17">
    <location>
        <begin position="248"/>
        <end position="274"/>
    </location>
</feature>
<evidence type="ECO:0000256" key="10">
    <source>
        <dbReference type="ARBA" id="ARBA00023077"/>
    </source>
</evidence>
<evidence type="ECO:0000259" key="19">
    <source>
        <dbReference type="Pfam" id="PF00593"/>
    </source>
</evidence>
<dbReference type="GO" id="GO:0009279">
    <property type="term" value="C:cell outer membrane"/>
    <property type="evidence" value="ECO:0007669"/>
    <property type="project" value="UniProtKB-SubCell"/>
</dbReference>
<keyword evidence="4 14" id="KW-1134">Transmembrane beta strand</keyword>
<evidence type="ECO:0000256" key="17">
    <source>
        <dbReference type="SAM" id="MobiDB-lite"/>
    </source>
</evidence>
<keyword evidence="12 21" id="KW-0675">Receptor</keyword>
<dbReference type="AlphaFoldDB" id="A0A1W6ZH96"/>
<evidence type="ECO:0000259" key="20">
    <source>
        <dbReference type="Pfam" id="PF07715"/>
    </source>
</evidence>
<evidence type="ECO:0000256" key="8">
    <source>
        <dbReference type="ARBA" id="ARBA00023004"/>
    </source>
</evidence>
<evidence type="ECO:0000256" key="5">
    <source>
        <dbReference type="ARBA" id="ARBA00022496"/>
    </source>
</evidence>
<evidence type="ECO:0000313" key="22">
    <source>
        <dbReference type="Proteomes" id="UP000194161"/>
    </source>
</evidence>
<feature type="chain" id="PRO_5012596977" evidence="18">
    <location>
        <begin position="24"/>
        <end position="682"/>
    </location>
</feature>
<evidence type="ECO:0000256" key="6">
    <source>
        <dbReference type="ARBA" id="ARBA00022692"/>
    </source>
</evidence>
<evidence type="ECO:0000256" key="3">
    <source>
        <dbReference type="ARBA" id="ARBA00022448"/>
    </source>
</evidence>
<dbReference type="Gene3D" id="2.170.130.10">
    <property type="entry name" value="TonB-dependent receptor, plug domain"/>
    <property type="match status" value="1"/>
</dbReference>
<evidence type="ECO:0000313" key="21">
    <source>
        <dbReference type="EMBL" id="ARP96711.1"/>
    </source>
</evidence>
<dbReference type="InterPro" id="IPR012910">
    <property type="entry name" value="Plug_dom"/>
</dbReference>
<keyword evidence="10 15" id="KW-0798">TonB box</keyword>
<evidence type="ECO:0000256" key="2">
    <source>
        <dbReference type="ARBA" id="ARBA00009810"/>
    </source>
</evidence>
<dbReference type="Pfam" id="PF00593">
    <property type="entry name" value="TonB_dep_Rec_b-barrel"/>
    <property type="match status" value="1"/>
</dbReference>
<dbReference type="PANTHER" id="PTHR32552">
    <property type="entry name" value="FERRICHROME IRON RECEPTOR-RELATED"/>
    <property type="match status" value="1"/>
</dbReference>
<dbReference type="PANTHER" id="PTHR32552:SF68">
    <property type="entry name" value="FERRICHROME OUTER MEMBRANE TRANSPORTER_PHAGE RECEPTOR"/>
    <property type="match status" value="1"/>
</dbReference>
<protein>
    <submittedName>
        <fullName evidence="21">TonB-dependent receptor</fullName>
    </submittedName>
</protein>
<keyword evidence="13 14" id="KW-0998">Cell outer membrane</keyword>
<dbReference type="RefSeq" id="WP_086080357.1">
    <property type="nucleotide sequence ID" value="NZ_CP021111.1"/>
</dbReference>
<name>A0A1W6ZH96_9BORD</name>
<feature type="signal peptide" evidence="18">
    <location>
        <begin position="1"/>
        <end position="23"/>
    </location>
</feature>
<evidence type="ECO:0000256" key="11">
    <source>
        <dbReference type="ARBA" id="ARBA00023136"/>
    </source>
</evidence>
<evidence type="ECO:0000256" key="12">
    <source>
        <dbReference type="ARBA" id="ARBA00023170"/>
    </source>
</evidence>